<dbReference type="Pfam" id="PF12697">
    <property type="entry name" value="Abhydrolase_6"/>
    <property type="match status" value="1"/>
</dbReference>
<dbReference type="SUPFAM" id="SSF53474">
    <property type="entry name" value="alpha/beta-Hydrolases"/>
    <property type="match status" value="1"/>
</dbReference>
<accession>A0A0R3MED7</accession>
<feature type="domain" description="AB hydrolase-1" evidence="1">
    <location>
        <begin position="25"/>
        <end position="258"/>
    </location>
</feature>
<comment type="caution">
    <text evidence="2">The sequence shown here is derived from an EMBL/GenBank/DDBJ whole genome shotgun (WGS) entry which is preliminary data.</text>
</comment>
<proteinExistence type="predicted"/>
<dbReference type="InterPro" id="IPR050266">
    <property type="entry name" value="AB_hydrolase_sf"/>
</dbReference>
<keyword evidence="2" id="KW-0378">Hydrolase</keyword>
<dbReference type="PRINTS" id="PR00412">
    <property type="entry name" value="EPOXHYDRLASE"/>
</dbReference>
<dbReference type="Proteomes" id="UP000051660">
    <property type="component" value="Unassembled WGS sequence"/>
</dbReference>
<sequence>MSSNLQIKSGQARLAATVVGHGDPVVFLHAAVCDSRMWRAQLDAVGTSHKAIAYDRRGFGETRAEQEDYSAVADLLAVIDAAANGAPAILVGCSQGGRVALDAALLHPSRVRALVLIAPGVSGAPEPVYPPVIERLMAKLREAQDAGDLDQVNAIKAHHWLDGPLQPEGRVTGEARRLFLDMNGVALRSPPTGSNLDVVPAFHRLGEISAPSLVIWGDFDFPHIQERSRHMATTMLNASGHVLTGAAHLPSLERPTEVTGLLTEFIDCCSGRRA</sequence>
<evidence type="ECO:0000259" key="1">
    <source>
        <dbReference type="Pfam" id="PF12697"/>
    </source>
</evidence>
<name>A0A0R3MED7_9BRAD</name>
<dbReference type="GO" id="GO:0016787">
    <property type="term" value="F:hydrolase activity"/>
    <property type="evidence" value="ECO:0007669"/>
    <property type="project" value="UniProtKB-KW"/>
</dbReference>
<dbReference type="InterPro" id="IPR029058">
    <property type="entry name" value="AB_hydrolase_fold"/>
</dbReference>
<dbReference type="RefSeq" id="WP_057861623.1">
    <property type="nucleotide sequence ID" value="NZ_LLYB01000106.1"/>
</dbReference>
<dbReference type="EMBL" id="LLYB01000106">
    <property type="protein sequence ID" value="KRR18385.1"/>
    <property type="molecule type" value="Genomic_DNA"/>
</dbReference>
<dbReference type="PRINTS" id="PR00111">
    <property type="entry name" value="ABHYDROLASE"/>
</dbReference>
<evidence type="ECO:0000313" key="3">
    <source>
        <dbReference type="Proteomes" id="UP000051660"/>
    </source>
</evidence>
<dbReference type="Gene3D" id="3.40.50.1820">
    <property type="entry name" value="alpha/beta hydrolase"/>
    <property type="match status" value="1"/>
</dbReference>
<dbReference type="InterPro" id="IPR000073">
    <property type="entry name" value="AB_hydrolase_1"/>
</dbReference>
<gene>
    <name evidence="2" type="ORF">CQ14_30010</name>
</gene>
<dbReference type="AlphaFoldDB" id="A0A0R3MED7"/>
<dbReference type="OrthoDB" id="9804723at2"/>
<dbReference type="PANTHER" id="PTHR43798">
    <property type="entry name" value="MONOACYLGLYCEROL LIPASE"/>
    <property type="match status" value="1"/>
</dbReference>
<organism evidence="2 3">
    <name type="scientific">Bradyrhizobium lablabi</name>
    <dbReference type="NCBI Taxonomy" id="722472"/>
    <lineage>
        <taxon>Bacteria</taxon>
        <taxon>Pseudomonadati</taxon>
        <taxon>Pseudomonadota</taxon>
        <taxon>Alphaproteobacteria</taxon>
        <taxon>Hyphomicrobiales</taxon>
        <taxon>Nitrobacteraceae</taxon>
        <taxon>Bradyrhizobium</taxon>
    </lineage>
</organism>
<evidence type="ECO:0000313" key="2">
    <source>
        <dbReference type="EMBL" id="KRR18385.1"/>
    </source>
</evidence>
<protein>
    <submittedName>
        <fullName evidence="2">Alpha/beta hydrolase</fullName>
    </submittedName>
</protein>
<dbReference type="InterPro" id="IPR000639">
    <property type="entry name" value="Epox_hydrolase-like"/>
</dbReference>
<reference evidence="2 3" key="1">
    <citation type="submission" date="2014-03" db="EMBL/GenBank/DDBJ databases">
        <title>Bradyrhizobium valentinum sp. nov., isolated from effective nodules of Lupinus mariae-josephae, a lupine endemic of basic-lime soils in Eastern Spain.</title>
        <authorList>
            <person name="Duran D."/>
            <person name="Rey L."/>
            <person name="Navarro A."/>
            <person name="Busquets A."/>
            <person name="Imperial J."/>
            <person name="Ruiz-Argueso T."/>
        </authorList>
    </citation>
    <scope>NUCLEOTIDE SEQUENCE [LARGE SCALE GENOMIC DNA]</scope>
    <source>
        <strain evidence="2 3">CCBAU 23086</strain>
    </source>
</reference>